<organism evidence="1 2">
    <name type="scientific">Striga asiatica</name>
    <name type="common">Asiatic witchweed</name>
    <name type="synonym">Buchnera asiatica</name>
    <dbReference type="NCBI Taxonomy" id="4170"/>
    <lineage>
        <taxon>Eukaryota</taxon>
        <taxon>Viridiplantae</taxon>
        <taxon>Streptophyta</taxon>
        <taxon>Embryophyta</taxon>
        <taxon>Tracheophyta</taxon>
        <taxon>Spermatophyta</taxon>
        <taxon>Magnoliopsida</taxon>
        <taxon>eudicotyledons</taxon>
        <taxon>Gunneridae</taxon>
        <taxon>Pentapetalae</taxon>
        <taxon>asterids</taxon>
        <taxon>lamiids</taxon>
        <taxon>Lamiales</taxon>
        <taxon>Orobanchaceae</taxon>
        <taxon>Buchnereae</taxon>
        <taxon>Striga</taxon>
    </lineage>
</organism>
<proteinExistence type="predicted"/>
<gene>
    <name evidence="1" type="ORF">STAS_21079</name>
</gene>
<evidence type="ECO:0000313" key="1">
    <source>
        <dbReference type="EMBL" id="GER44191.1"/>
    </source>
</evidence>
<name>A0A5A7QJV7_STRAF</name>
<comment type="caution">
    <text evidence="1">The sequence shown here is derived from an EMBL/GenBank/DDBJ whole genome shotgun (WGS) entry which is preliminary data.</text>
</comment>
<accession>A0A5A7QJV7</accession>
<dbReference type="AlphaFoldDB" id="A0A5A7QJV7"/>
<protein>
    <submittedName>
        <fullName evidence="1">Transposase IS66</fullName>
    </submittedName>
</protein>
<evidence type="ECO:0000313" key="2">
    <source>
        <dbReference type="Proteomes" id="UP000325081"/>
    </source>
</evidence>
<dbReference type="EMBL" id="BKCP01006848">
    <property type="protein sequence ID" value="GER44191.1"/>
    <property type="molecule type" value="Genomic_DNA"/>
</dbReference>
<sequence>MSTLSSMVASMAARIFPSRQSLLKHALYIARYEPIGGGAGRVSPVAGVVYRVLLVVFGDIAARSERACAYDFAGAQYGWFARPLPCGGWTGHVVVSERRVGRENPGVHKVDDDSSAEFGVLPGSGPWVHPKEFRGARG</sequence>
<keyword evidence="2" id="KW-1185">Reference proteome</keyword>
<dbReference type="Proteomes" id="UP000325081">
    <property type="component" value="Unassembled WGS sequence"/>
</dbReference>
<reference evidence="2" key="1">
    <citation type="journal article" date="2019" name="Curr. Biol.">
        <title>Genome Sequence of Striga asiatica Provides Insight into the Evolution of Plant Parasitism.</title>
        <authorList>
            <person name="Yoshida S."/>
            <person name="Kim S."/>
            <person name="Wafula E.K."/>
            <person name="Tanskanen J."/>
            <person name="Kim Y.M."/>
            <person name="Honaas L."/>
            <person name="Yang Z."/>
            <person name="Spallek T."/>
            <person name="Conn C.E."/>
            <person name="Ichihashi Y."/>
            <person name="Cheong K."/>
            <person name="Cui S."/>
            <person name="Der J.P."/>
            <person name="Gundlach H."/>
            <person name="Jiao Y."/>
            <person name="Hori C."/>
            <person name="Ishida J.K."/>
            <person name="Kasahara H."/>
            <person name="Kiba T."/>
            <person name="Kim M.S."/>
            <person name="Koo N."/>
            <person name="Laohavisit A."/>
            <person name="Lee Y.H."/>
            <person name="Lumba S."/>
            <person name="McCourt P."/>
            <person name="Mortimer J.C."/>
            <person name="Mutuku J.M."/>
            <person name="Nomura T."/>
            <person name="Sasaki-Sekimoto Y."/>
            <person name="Seto Y."/>
            <person name="Wang Y."/>
            <person name="Wakatake T."/>
            <person name="Sakakibara H."/>
            <person name="Demura T."/>
            <person name="Yamaguchi S."/>
            <person name="Yoneyama K."/>
            <person name="Manabe R.I."/>
            <person name="Nelson D.C."/>
            <person name="Schulman A.H."/>
            <person name="Timko M.P."/>
            <person name="dePamphilis C.W."/>
            <person name="Choi D."/>
            <person name="Shirasu K."/>
        </authorList>
    </citation>
    <scope>NUCLEOTIDE SEQUENCE [LARGE SCALE GENOMIC DNA]</scope>
    <source>
        <strain evidence="2">cv. UVA1</strain>
    </source>
</reference>